<keyword evidence="2" id="KW-0521">NADP</keyword>
<dbReference type="InterPro" id="IPR002347">
    <property type="entry name" value="SDR_fam"/>
</dbReference>
<dbReference type="RefSeq" id="WP_371952823.1">
    <property type="nucleotide sequence ID" value="NZ_JAXCEI010000013.1"/>
</dbReference>
<sequence length="257" mass="27082">MSFPLPNVSHDLTGQVALVTGATSGLGRRFAKVLAAAGATVAVAGRRAERLETLVKEIEEDGGRAHAVPLDVRDAEAIKAAVASVEEACGLITILVNNAGIPDAALVHKMSVDLVDSVLETNLRAPWLLASAVGRRLIEEGRPGRIVNISSLAAFYVATSGTALYSTTKAALNRMTEALAVEWARNHINVNAIAPGNFASEMMDGMIERVGDFTGALPRKRMGDPAQLDSTLLYLVSPASEFVTGTVIKVDDGQLPR</sequence>
<organism evidence="6 7">
    <name type="scientific">Actinomadura monticuli</name>
    <dbReference type="NCBI Taxonomy" id="3097367"/>
    <lineage>
        <taxon>Bacteria</taxon>
        <taxon>Bacillati</taxon>
        <taxon>Actinomycetota</taxon>
        <taxon>Actinomycetes</taxon>
        <taxon>Streptosporangiales</taxon>
        <taxon>Thermomonosporaceae</taxon>
        <taxon>Actinomadura</taxon>
    </lineage>
</organism>
<dbReference type="PROSITE" id="PS00061">
    <property type="entry name" value="ADH_SHORT"/>
    <property type="match status" value="1"/>
</dbReference>
<keyword evidence="3" id="KW-0560">Oxidoreductase</keyword>
<dbReference type="Gene3D" id="3.40.50.720">
    <property type="entry name" value="NAD(P)-binding Rossmann-like Domain"/>
    <property type="match status" value="1"/>
</dbReference>
<evidence type="ECO:0000256" key="2">
    <source>
        <dbReference type="ARBA" id="ARBA00022857"/>
    </source>
</evidence>
<evidence type="ECO:0000313" key="7">
    <source>
        <dbReference type="Proteomes" id="UP001569963"/>
    </source>
</evidence>
<keyword evidence="7" id="KW-1185">Reference proteome</keyword>
<accession>A0ABV4QKS1</accession>
<reference evidence="6 7" key="1">
    <citation type="submission" date="2023-11" db="EMBL/GenBank/DDBJ databases">
        <title>Actinomadura monticuli sp. nov., isolated from volcanic ash.</title>
        <authorList>
            <person name="Lee S.D."/>
            <person name="Yang H."/>
            <person name="Kim I.S."/>
        </authorList>
    </citation>
    <scope>NUCLEOTIDE SEQUENCE [LARGE SCALE GENOMIC DNA]</scope>
    <source>
        <strain evidence="6 7">DLS-62</strain>
    </source>
</reference>
<dbReference type="Proteomes" id="UP001569963">
    <property type="component" value="Unassembled WGS sequence"/>
</dbReference>
<evidence type="ECO:0000259" key="5">
    <source>
        <dbReference type="SMART" id="SM00822"/>
    </source>
</evidence>
<dbReference type="CDD" id="cd05233">
    <property type="entry name" value="SDR_c"/>
    <property type="match status" value="1"/>
</dbReference>
<feature type="domain" description="Ketoreductase" evidence="5">
    <location>
        <begin position="15"/>
        <end position="231"/>
    </location>
</feature>
<dbReference type="PRINTS" id="PR00080">
    <property type="entry name" value="SDRFAMILY"/>
</dbReference>
<dbReference type="InterPro" id="IPR036291">
    <property type="entry name" value="NAD(P)-bd_dom_sf"/>
</dbReference>
<evidence type="ECO:0000256" key="3">
    <source>
        <dbReference type="ARBA" id="ARBA00023002"/>
    </source>
</evidence>
<dbReference type="SUPFAM" id="SSF51735">
    <property type="entry name" value="NAD(P)-binding Rossmann-fold domains"/>
    <property type="match status" value="1"/>
</dbReference>
<evidence type="ECO:0000256" key="4">
    <source>
        <dbReference type="RuleBase" id="RU000363"/>
    </source>
</evidence>
<comment type="similarity">
    <text evidence="1 4">Belongs to the short-chain dehydrogenases/reductases (SDR) family.</text>
</comment>
<dbReference type="PANTHER" id="PTHR43618">
    <property type="entry name" value="7-ALPHA-HYDROXYSTEROID DEHYDROGENASE"/>
    <property type="match status" value="1"/>
</dbReference>
<comment type="caution">
    <text evidence="6">The sequence shown here is derived from an EMBL/GenBank/DDBJ whole genome shotgun (WGS) entry which is preliminary data.</text>
</comment>
<gene>
    <name evidence="6" type="ORF">SM611_26700</name>
</gene>
<dbReference type="PANTHER" id="PTHR43618:SF8">
    <property type="entry name" value="7ALPHA-HYDROXYSTEROID DEHYDROGENASE"/>
    <property type="match status" value="1"/>
</dbReference>
<dbReference type="InterPro" id="IPR052178">
    <property type="entry name" value="Sec_Metab_Biosynth_SDR"/>
</dbReference>
<dbReference type="InterPro" id="IPR020904">
    <property type="entry name" value="Sc_DH/Rdtase_CS"/>
</dbReference>
<protein>
    <submittedName>
        <fullName evidence="6">SDR family NAD(P)-dependent oxidoreductase</fullName>
    </submittedName>
</protein>
<evidence type="ECO:0000313" key="6">
    <source>
        <dbReference type="EMBL" id="MFA1542544.1"/>
    </source>
</evidence>
<dbReference type="InterPro" id="IPR057326">
    <property type="entry name" value="KR_dom"/>
</dbReference>
<dbReference type="EMBL" id="JAXCEI010000013">
    <property type="protein sequence ID" value="MFA1542544.1"/>
    <property type="molecule type" value="Genomic_DNA"/>
</dbReference>
<name>A0ABV4QKS1_9ACTN</name>
<dbReference type="Pfam" id="PF00106">
    <property type="entry name" value="adh_short"/>
    <property type="match status" value="1"/>
</dbReference>
<proteinExistence type="inferred from homology"/>
<dbReference type="SMART" id="SM00822">
    <property type="entry name" value="PKS_KR"/>
    <property type="match status" value="1"/>
</dbReference>
<evidence type="ECO:0000256" key="1">
    <source>
        <dbReference type="ARBA" id="ARBA00006484"/>
    </source>
</evidence>
<dbReference type="PRINTS" id="PR00081">
    <property type="entry name" value="GDHRDH"/>
</dbReference>